<reference evidence="1 2" key="1">
    <citation type="submission" date="2022-02" db="EMBL/GenBank/DDBJ databases">
        <title>Phenotypic, genotypic and serological characterization of Edwardsiella ictaluri from catfish and ornamental fish species.</title>
        <authorList>
            <person name="Rose D."/>
            <person name="Tekedar H.C."/>
            <person name="Waldbieser G.C."/>
            <person name="Aarattuthodi S."/>
            <person name="Griffin M.J."/>
        </authorList>
    </citation>
    <scope>NUCLEOTIDE SEQUENCE [LARGE SCALE GENOMIC DNA]</scope>
    <source>
        <strain evidence="1 2">13 TAL-140 K3</strain>
    </source>
</reference>
<dbReference type="EMBL" id="CP092014">
    <property type="protein sequence ID" value="WFN96628.1"/>
    <property type="molecule type" value="Genomic_DNA"/>
</dbReference>
<sequence length="318" mass="35869">MSSIEIGHARPASRPALPLFSSLATGRYRPNRLWNKATFRAKFTLRALLMPGDTYRLLNMLAGLPQRDAILHCQPRLPCRLHHPYLSVHLSRPQIVEALTDHYRLLSQLLPMSQYQALYTGQTLTLATLCGKNDQIYSLRLAMLEKLSKEGDLSIALYDQNDILLSACTFSFIDYNGAQTLFIGGLQGASPSLPHSHTQTATKACHGLFPKRLLADALCELARIARCRQILAVGNNSHIYSHWRYRRKKQTQMVADYDGFWLSLNGTPTGDGHFRLPQPPQRKSLESIPSKKRAEYHRRYQLLDEMQQAICASLGATA</sequence>
<evidence type="ECO:0000313" key="2">
    <source>
        <dbReference type="Proteomes" id="UP001222680"/>
    </source>
</evidence>
<accession>A0ABY8GGP0</accession>
<organism evidence="1 2">
    <name type="scientific">Edwardsiella ictaluri</name>
    <dbReference type="NCBI Taxonomy" id="67780"/>
    <lineage>
        <taxon>Bacteria</taxon>
        <taxon>Pseudomonadati</taxon>
        <taxon>Pseudomonadota</taxon>
        <taxon>Gammaproteobacteria</taxon>
        <taxon>Enterobacterales</taxon>
        <taxon>Hafniaceae</taxon>
        <taxon>Edwardsiella</taxon>
    </lineage>
</organism>
<proteinExistence type="predicted"/>
<dbReference type="Proteomes" id="UP001222680">
    <property type="component" value="Chromosome"/>
</dbReference>
<protein>
    <submittedName>
        <fullName evidence="1">VirK/YbjX family protein</fullName>
    </submittedName>
</protein>
<dbReference type="GeneID" id="69539409"/>
<dbReference type="RefSeq" id="WP_015871776.1">
    <property type="nucleotide sequence ID" value="NZ_AP028097.1"/>
</dbReference>
<dbReference type="PANTHER" id="PTHR38785:SF1">
    <property type="entry name" value="HOMOLOG OF VIRK"/>
    <property type="match status" value="1"/>
</dbReference>
<dbReference type="PANTHER" id="PTHR38785">
    <property type="entry name" value="HOMOLOG OF VIRK"/>
    <property type="match status" value="1"/>
</dbReference>
<name>A0ABY8GGP0_EDWIC</name>
<dbReference type="Pfam" id="PF04393">
    <property type="entry name" value="DUF535"/>
    <property type="match status" value="1"/>
</dbReference>
<keyword evidence="2" id="KW-1185">Reference proteome</keyword>
<gene>
    <name evidence="1" type="ORF">MAY91_18470</name>
</gene>
<dbReference type="InterPro" id="IPR007488">
    <property type="entry name" value="DUF535"/>
</dbReference>
<evidence type="ECO:0000313" key="1">
    <source>
        <dbReference type="EMBL" id="WFN96628.1"/>
    </source>
</evidence>